<dbReference type="VEuPathDB" id="FungiDB:An14g01920"/>
<reference evidence="2" key="2">
    <citation type="submission" date="2025-08" db="UniProtKB">
        <authorList>
            <consortium name="RefSeq"/>
        </authorList>
    </citation>
    <scope>IDENTIFICATION</scope>
</reference>
<dbReference type="KEGG" id="ang:An14g01920"/>
<feature type="transmembrane region" description="Helical" evidence="1">
    <location>
        <begin position="7"/>
        <end position="29"/>
    </location>
</feature>
<reference evidence="2" key="1">
    <citation type="submission" date="2025-02" db="EMBL/GenBank/DDBJ databases">
        <authorList>
            <consortium name="NCBI Genome Project"/>
        </authorList>
    </citation>
    <scope>NUCLEOTIDE SEQUENCE</scope>
</reference>
<dbReference type="RefSeq" id="XP_059602268.1">
    <property type="nucleotide sequence ID" value="XM_059744097.1"/>
</dbReference>
<keyword evidence="1" id="KW-0472">Membrane</keyword>
<evidence type="ECO:0000256" key="1">
    <source>
        <dbReference type="SAM" id="Phobius"/>
    </source>
</evidence>
<organism evidence="2">
    <name type="scientific">Aspergillus niger</name>
    <dbReference type="NCBI Taxonomy" id="5061"/>
    <lineage>
        <taxon>Eukaryota</taxon>
        <taxon>Fungi</taxon>
        <taxon>Dikarya</taxon>
        <taxon>Ascomycota</taxon>
        <taxon>Pezizomycotina</taxon>
        <taxon>Eurotiomycetes</taxon>
        <taxon>Eurotiomycetidae</taxon>
        <taxon>Eurotiales</taxon>
        <taxon>Aspergillaceae</taxon>
        <taxon>Aspergillus</taxon>
        <taxon>Aspergillus subgen. Circumdati</taxon>
    </lineage>
</organism>
<accession>A0AAJ8DZW6</accession>
<protein>
    <submittedName>
        <fullName evidence="2">Uncharacterized protein</fullName>
    </submittedName>
</protein>
<proteinExistence type="predicted"/>
<dbReference type="AlphaFoldDB" id="A0AAJ8DZW6"/>
<gene>
    <name evidence="2" type="ORF">An14g01920</name>
</gene>
<name>A0AAJ8DZW6_ASPNG</name>
<sequence>MLLGLQALLLPFFFFFFFCFFLPHVMYLIRYTEYFLVFSYARSLPQAQG</sequence>
<evidence type="ECO:0000313" key="2">
    <source>
        <dbReference type="RefSeq" id="XP_059602268.1"/>
    </source>
</evidence>
<dbReference type="GeneID" id="84592925"/>
<keyword evidence="1" id="KW-0812">Transmembrane</keyword>
<keyword evidence="1" id="KW-1133">Transmembrane helix</keyword>